<proteinExistence type="predicted"/>
<dbReference type="NCBIfam" id="TIGR01549">
    <property type="entry name" value="HAD-SF-IA-v1"/>
    <property type="match status" value="1"/>
</dbReference>
<dbReference type="GO" id="GO:0016787">
    <property type="term" value="F:hydrolase activity"/>
    <property type="evidence" value="ECO:0007669"/>
    <property type="project" value="UniProtKB-KW"/>
</dbReference>
<reference evidence="2 3" key="1">
    <citation type="submission" date="2019-08" db="EMBL/GenBank/DDBJ databases">
        <authorList>
            <person name="Kuhnert P."/>
        </authorList>
    </citation>
    <scope>NUCLEOTIDE SEQUENCE [LARGE SCALE GENOMIC DNA]</scope>
    <source>
        <strain evidence="2 3">B36.5</strain>
    </source>
</reference>
<dbReference type="EMBL" id="CP042817">
    <property type="protein sequence ID" value="QEJ97319.1"/>
    <property type="molecule type" value="Genomic_DNA"/>
</dbReference>
<dbReference type="Pfam" id="PF00702">
    <property type="entry name" value="Hydrolase"/>
    <property type="match status" value="1"/>
</dbReference>
<dbReference type="PANTHER" id="PTHR43316">
    <property type="entry name" value="HYDROLASE, HALOACID DELAHOGENASE-RELATED"/>
    <property type="match status" value="1"/>
</dbReference>
<evidence type="ECO:0000313" key="3">
    <source>
        <dbReference type="Proteomes" id="UP000323594"/>
    </source>
</evidence>
<accession>A0AAE6M7A8</accession>
<evidence type="ECO:0000313" key="2">
    <source>
        <dbReference type="EMBL" id="QEJ97319.1"/>
    </source>
</evidence>
<dbReference type="InterPro" id="IPR036412">
    <property type="entry name" value="HAD-like_sf"/>
</dbReference>
<organism evidence="2 3">
    <name type="scientific">Treponema phagedenis</name>
    <dbReference type="NCBI Taxonomy" id="162"/>
    <lineage>
        <taxon>Bacteria</taxon>
        <taxon>Pseudomonadati</taxon>
        <taxon>Spirochaetota</taxon>
        <taxon>Spirochaetia</taxon>
        <taxon>Spirochaetales</taxon>
        <taxon>Treponemataceae</taxon>
        <taxon>Treponema</taxon>
    </lineage>
</organism>
<dbReference type="RefSeq" id="WP_148884460.1">
    <property type="nucleotide sequence ID" value="NZ_CP027018.1"/>
</dbReference>
<dbReference type="PRINTS" id="PR00413">
    <property type="entry name" value="HADHALOGNASE"/>
</dbReference>
<dbReference type="SUPFAM" id="SSF56784">
    <property type="entry name" value="HAD-like"/>
    <property type="match status" value="1"/>
</dbReference>
<protein>
    <submittedName>
        <fullName evidence="2">HAD family hydrolase</fullName>
    </submittedName>
</protein>
<keyword evidence="1 2" id="KW-0378">Hydrolase</keyword>
<dbReference type="InterPro" id="IPR023214">
    <property type="entry name" value="HAD_sf"/>
</dbReference>
<dbReference type="InterPro" id="IPR051540">
    <property type="entry name" value="S-2-haloacid_dehalogenase"/>
</dbReference>
<dbReference type="InterPro" id="IPR006439">
    <property type="entry name" value="HAD-SF_hydro_IA"/>
</dbReference>
<dbReference type="Proteomes" id="UP000323594">
    <property type="component" value="Chromosome"/>
</dbReference>
<gene>
    <name evidence="2" type="ORF">FUT82_04480</name>
</gene>
<dbReference type="SFLD" id="SFLDS00003">
    <property type="entry name" value="Haloacid_Dehalogenase"/>
    <property type="match status" value="1"/>
</dbReference>
<dbReference type="SFLD" id="SFLDG01129">
    <property type="entry name" value="C1.5:_HAD__Beta-PGM__Phosphata"/>
    <property type="match status" value="1"/>
</dbReference>
<name>A0AAE6M7A8_TREPH</name>
<dbReference type="Gene3D" id="3.40.50.1000">
    <property type="entry name" value="HAD superfamily/HAD-like"/>
    <property type="match status" value="1"/>
</dbReference>
<sequence length="233" mass="26493">MATLIEKLKTVKAVAFDIDGTLYPEEHFFLRITPFMIRHLKLMIAFGEVRKKLRKLQIENPEEPLADFFDLQATLIAEKTGKDAKAVKNFIETEIYQGWKKYFDKVKPFPHMLQTIKTLKAHGYKIALLSDFPPSQKNDVWGVLPLCDAALGTEEVGALKPSPLSFYALAEKLKLPCNQILYIGNNNYDVEGAKAAGCMVGIQSGFSRIFGKRIQGADFFFSDYRQLLQYMIQ</sequence>
<evidence type="ECO:0000256" key="1">
    <source>
        <dbReference type="ARBA" id="ARBA00022801"/>
    </source>
</evidence>
<dbReference type="AlphaFoldDB" id="A0AAE6M7A8"/>